<dbReference type="Proteomes" id="UP000181936">
    <property type="component" value="Chromosome"/>
</dbReference>
<proteinExistence type="predicted"/>
<gene>
    <name evidence="1" type="ORF">A9C19_16365</name>
</gene>
<evidence type="ECO:0000313" key="1">
    <source>
        <dbReference type="EMBL" id="APH06189.1"/>
    </source>
</evidence>
<organism evidence="1 2">
    <name type="scientific">Bacillus weihaiensis</name>
    <dbReference type="NCBI Taxonomy" id="1547283"/>
    <lineage>
        <taxon>Bacteria</taxon>
        <taxon>Bacillati</taxon>
        <taxon>Bacillota</taxon>
        <taxon>Bacilli</taxon>
        <taxon>Bacillales</taxon>
        <taxon>Bacillaceae</taxon>
        <taxon>Bacillus</taxon>
    </lineage>
</organism>
<accession>A0A1L3MV31</accession>
<evidence type="ECO:0000313" key="2">
    <source>
        <dbReference type="Proteomes" id="UP000181936"/>
    </source>
</evidence>
<protein>
    <submittedName>
        <fullName evidence="1">Uncharacterized protein</fullName>
    </submittedName>
</protein>
<reference evidence="1 2" key="1">
    <citation type="journal article" date="2016" name="Sci. Rep.">
        <title>Complete genome sequence and transcriptomic analysis of a novel marine strain Bacillus weihaiensis reveals the mechanism of brown algae degradation.</title>
        <authorList>
            <person name="Zhu Y."/>
            <person name="Chen P."/>
            <person name="Bao Y."/>
            <person name="Men Y."/>
            <person name="Zeng Y."/>
            <person name="Yang J."/>
            <person name="Sun J."/>
            <person name="Sun Y."/>
        </authorList>
    </citation>
    <scope>NUCLEOTIDE SEQUENCE [LARGE SCALE GENOMIC DNA]</scope>
    <source>
        <strain evidence="1 2">Alg07</strain>
    </source>
</reference>
<keyword evidence="2" id="KW-1185">Reference proteome</keyword>
<dbReference type="AlphaFoldDB" id="A0A1L3MV31"/>
<dbReference type="EMBL" id="CP016020">
    <property type="protein sequence ID" value="APH06189.1"/>
    <property type="molecule type" value="Genomic_DNA"/>
</dbReference>
<name>A0A1L3MV31_9BACI</name>
<sequence>MKIYDVSFKGGYQNEKYVSKVFKKKVRVALNKYGLEVRKGKKVRGFSRDLTIVLLPEFN</sequence>
<dbReference type="KEGG" id="bwh:A9C19_16365"/>